<keyword evidence="1" id="KW-0472">Membrane</keyword>
<evidence type="ECO:0000313" key="2">
    <source>
        <dbReference type="EMBL" id="MCX8531518.1"/>
    </source>
</evidence>
<accession>A0ABT3Y058</accession>
<dbReference type="Proteomes" id="UP001070176">
    <property type="component" value="Unassembled WGS sequence"/>
</dbReference>
<feature type="transmembrane region" description="Helical" evidence="1">
    <location>
        <begin position="133"/>
        <end position="156"/>
    </location>
</feature>
<feature type="transmembrane region" description="Helical" evidence="1">
    <location>
        <begin position="304"/>
        <end position="320"/>
    </location>
</feature>
<keyword evidence="1" id="KW-0812">Transmembrane</keyword>
<evidence type="ECO:0000313" key="3">
    <source>
        <dbReference type="Proteomes" id="UP001070176"/>
    </source>
</evidence>
<evidence type="ECO:0000256" key="1">
    <source>
        <dbReference type="SAM" id="Phobius"/>
    </source>
</evidence>
<sequence length="369" mass="43175">MTINLIVILIILVLGFYYSQKDKCNSAFNRKKYIKTITFILIIHAGLRNVAVGSDTYVYFQYFEDVKNVSWSTIYEDIITYYHLGIGKDVGYLLFEKAVQIFTDEFQVFLLVVAFIFFSFLGYFIFKNSSSLISIALSYVIYFAMFYNVFSISAIRQSLATAAALYGYELIKKRKLFRFLILMLVASLMHKTVLIFLPFYFIAHLKKERIFLVISFLAFPIVFVFRNTLADYIKVLSGYNEYEQFEGAGTYYFTAFFILISIIALLRRKIVIQNNMNARASYFAFGLVLILLPMSWIHPAALRITMYFSIFMLLLIPQILNSFKSFSLRNNLYAYTILLFILLFIQANWNNPIPYGFFWEKMALGENYD</sequence>
<dbReference type="InterPro" id="IPR049458">
    <property type="entry name" value="EpsG-like"/>
</dbReference>
<feature type="transmembrane region" description="Helical" evidence="1">
    <location>
        <begin position="106"/>
        <end position="126"/>
    </location>
</feature>
<dbReference type="RefSeq" id="WP_267280167.1">
    <property type="nucleotide sequence ID" value="NZ_JAOVZV010000002.1"/>
</dbReference>
<feature type="transmembrane region" description="Helical" evidence="1">
    <location>
        <begin position="249"/>
        <end position="266"/>
    </location>
</feature>
<keyword evidence="1" id="KW-1133">Transmembrane helix</keyword>
<comment type="caution">
    <text evidence="2">The sequence shown here is derived from an EMBL/GenBank/DDBJ whole genome shotgun (WGS) entry which is preliminary data.</text>
</comment>
<reference evidence="2" key="1">
    <citation type="submission" date="2022-10" db="EMBL/GenBank/DDBJ databases">
        <title>Chryseobacterium sp. nov., a novel bacterial species.</title>
        <authorList>
            <person name="Cao Y."/>
        </authorList>
    </citation>
    <scope>NUCLEOTIDE SEQUENCE</scope>
    <source>
        <strain evidence="2">KC 927</strain>
    </source>
</reference>
<keyword evidence="3" id="KW-1185">Reference proteome</keyword>
<proteinExistence type="predicted"/>
<dbReference type="EMBL" id="JAOVZV010000002">
    <property type="protein sequence ID" value="MCX8531518.1"/>
    <property type="molecule type" value="Genomic_DNA"/>
</dbReference>
<feature type="transmembrane region" description="Helical" evidence="1">
    <location>
        <begin position="210"/>
        <end position="229"/>
    </location>
</feature>
<feature type="transmembrane region" description="Helical" evidence="1">
    <location>
        <begin position="176"/>
        <end position="203"/>
    </location>
</feature>
<feature type="transmembrane region" description="Helical" evidence="1">
    <location>
        <begin position="332"/>
        <end position="349"/>
    </location>
</feature>
<feature type="transmembrane region" description="Helical" evidence="1">
    <location>
        <begin position="278"/>
        <end position="298"/>
    </location>
</feature>
<name>A0ABT3Y058_9FLAO</name>
<organism evidence="2 3">
    <name type="scientific">Chryseobacterium luquanense</name>
    <dbReference type="NCBI Taxonomy" id="2983766"/>
    <lineage>
        <taxon>Bacteria</taxon>
        <taxon>Pseudomonadati</taxon>
        <taxon>Bacteroidota</taxon>
        <taxon>Flavobacteriia</taxon>
        <taxon>Flavobacteriales</taxon>
        <taxon>Weeksellaceae</taxon>
        <taxon>Chryseobacterium group</taxon>
        <taxon>Chryseobacterium</taxon>
    </lineage>
</organism>
<gene>
    <name evidence="2" type="ORF">OEA66_04005</name>
</gene>
<protein>
    <submittedName>
        <fullName evidence="2">EpsG family protein</fullName>
    </submittedName>
</protein>
<dbReference type="Pfam" id="PF14897">
    <property type="entry name" value="EpsG"/>
    <property type="match status" value="1"/>
</dbReference>